<dbReference type="InterPro" id="IPR011096">
    <property type="entry name" value="FTP_domain"/>
</dbReference>
<evidence type="ECO:0000256" key="5">
    <source>
        <dbReference type="ARBA" id="ARBA00022723"/>
    </source>
</evidence>
<comment type="caution">
    <text evidence="15">The sequence shown here is derived from an EMBL/GenBank/DDBJ whole genome shotgun (WGS) entry which is preliminary data.</text>
</comment>
<evidence type="ECO:0000313" key="16">
    <source>
        <dbReference type="Proteomes" id="UP001149165"/>
    </source>
</evidence>
<sequence>MRADKKGLLATAPGTAFRLVDDHYVGDNGVAHIYFRQTLHGIDIDNANFNVNIERSRKIFSYGSTFLSNCLPDVDSLSKSNYQDPTPALRHIIAKWDLPISMNGAWIEHIEGQKIYTLRGISGALSDPKAELVYFVISDEDIALTWKLEKNIGANWMITYVDAETNDKVYAVVDYVSHARYEVYNWGISNPNEGPRSVINDPWDISVSPFTWIGDGAMNYSTTRGNNAIAQFNPSGGDAYLDNFRPDNPDLQFEYTYSPSSSSPTSYINASITQAFYTVNAYHDLLYVLGFNEKAGNFQWNNDGKGGVGGDFVIVDTQDSYNFDLGTFTSPADGQPGRLCLGLWHNSVPDRDGSFDAGLVIHEYTHGLSHRLTGGPATPGCLNGLESGGMGEGWSDFMATAVRLKPNDTRMTDYAFAEWAENNKKGIREYLYSTSIDTNPLVYTNLNDWTEVHQIGNVWGNMLYEVLWNLIDKHGKNDGPRPLFQNGVPTDGKYLTMKLVIDGMALQPCTPNFLQARDAIIDADVALTNGSNLCEIWKAFAKRGLGQGATYSAWDRTNSFSIPSEIC</sequence>
<dbReference type="Gene3D" id="3.10.170.10">
    <property type="match status" value="1"/>
</dbReference>
<dbReference type="InterPro" id="IPR027268">
    <property type="entry name" value="Peptidase_M4/M1_CTD_sf"/>
</dbReference>
<protein>
    <recommendedName>
        <fullName evidence="13">Extracellular metalloproteinase</fullName>
        <ecNumber evidence="13">3.4.24.-</ecNumber>
    </recommendedName>
    <alternativeName>
        <fullName evidence="13">Fungalysin</fullName>
    </alternativeName>
</protein>
<dbReference type="PANTHER" id="PTHR33478">
    <property type="entry name" value="EXTRACELLULAR METALLOPROTEINASE MEP"/>
    <property type="match status" value="1"/>
</dbReference>
<gene>
    <name evidence="15" type="ORF">N7456_007844</name>
</gene>
<evidence type="ECO:0000256" key="9">
    <source>
        <dbReference type="ARBA" id="ARBA00023049"/>
    </source>
</evidence>
<keyword evidence="4 13" id="KW-0645">Protease</keyword>
<reference evidence="15" key="2">
    <citation type="journal article" date="2023" name="IMA Fungus">
        <title>Comparative genomic study of the Penicillium genus elucidates a diverse pangenome and 15 lateral gene transfer events.</title>
        <authorList>
            <person name="Petersen C."/>
            <person name="Sorensen T."/>
            <person name="Nielsen M.R."/>
            <person name="Sondergaard T.E."/>
            <person name="Sorensen J.L."/>
            <person name="Fitzpatrick D.A."/>
            <person name="Frisvad J.C."/>
            <person name="Nielsen K.L."/>
        </authorList>
    </citation>
    <scope>NUCLEOTIDE SEQUENCE</scope>
    <source>
        <strain evidence="15">IBT 30069</strain>
    </source>
</reference>
<accession>A0A9W9K8N0</accession>
<feature type="active site" evidence="11">
    <location>
        <position position="363"/>
    </location>
</feature>
<feature type="binding site" evidence="12">
    <location>
        <position position="392"/>
    </location>
    <ligand>
        <name>Zn(2+)</name>
        <dbReference type="ChEBI" id="CHEBI:29105"/>
        <note>catalytic</note>
    </ligand>
</feature>
<dbReference type="GO" id="GO:0005576">
    <property type="term" value="C:extracellular region"/>
    <property type="evidence" value="ECO:0007669"/>
    <property type="project" value="UniProtKB-SubCell"/>
</dbReference>
<keyword evidence="6" id="KW-0732">Signal</keyword>
<evidence type="ECO:0000256" key="7">
    <source>
        <dbReference type="ARBA" id="ARBA00022801"/>
    </source>
</evidence>
<evidence type="ECO:0000256" key="3">
    <source>
        <dbReference type="ARBA" id="ARBA00022525"/>
    </source>
</evidence>
<dbReference type="InterPro" id="IPR050371">
    <property type="entry name" value="Fungal_virulence_M36"/>
</dbReference>
<feature type="binding site" evidence="12">
    <location>
        <position position="178"/>
    </location>
    <ligand>
        <name>Zn(2+)</name>
        <dbReference type="ChEBI" id="CHEBI:29105"/>
        <note>catalytic</note>
    </ligand>
</feature>
<keyword evidence="8 12" id="KW-0862">Zinc</keyword>
<dbReference type="EMBL" id="JAPQKH010000005">
    <property type="protein sequence ID" value="KAJ5097123.1"/>
    <property type="molecule type" value="Genomic_DNA"/>
</dbReference>
<evidence type="ECO:0000259" key="14">
    <source>
        <dbReference type="Pfam" id="PF07504"/>
    </source>
</evidence>
<dbReference type="Pfam" id="PF02128">
    <property type="entry name" value="Peptidase_M36"/>
    <property type="match status" value="1"/>
</dbReference>
<dbReference type="Proteomes" id="UP001149165">
    <property type="component" value="Unassembled WGS sequence"/>
</dbReference>
<proteinExistence type="inferred from homology"/>
<evidence type="ECO:0000256" key="11">
    <source>
        <dbReference type="PIRSR" id="PIRSR601842-1"/>
    </source>
</evidence>
<evidence type="ECO:0000256" key="1">
    <source>
        <dbReference type="ARBA" id="ARBA00004613"/>
    </source>
</evidence>
<organism evidence="15 16">
    <name type="scientific">Penicillium angulare</name>
    <dbReference type="NCBI Taxonomy" id="116970"/>
    <lineage>
        <taxon>Eukaryota</taxon>
        <taxon>Fungi</taxon>
        <taxon>Dikarya</taxon>
        <taxon>Ascomycota</taxon>
        <taxon>Pezizomycotina</taxon>
        <taxon>Eurotiomycetes</taxon>
        <taxon>Eurotiomycetidae</taxon>
        <taxon>Eurotiales</taxon>
        <taxon>Aspergillaceae</taxon>
        <taxon>Penicillium</taxon>
    </lineage>
</organism>
<dbReference type="GO" id="GO:0008270">
    <property type="term" value="F:zinc ion binding"/>
    <property type="evidence" value="ECO:0007669"/>
    <property type="project" value="InterPro"/>
</dbReference>
<name>A0A9W9K8N0_9EURO</name>
<evidence type="ECO:0000313" key="15">
    <source>
        <dbReference type="EMBL" id="KAJ5097123.1"/>
    </source>
</evidence>
<dbReference type="PANTHER" id="PTHR33478:SF1">
    <property type="entry name" value="EXTRACELLULAR METALLOPROTEINASE MEP"/>
    <property type="match status" value="1"/>
</dbReference>
<evidence type="ECO:0000256" key="6">
    <source>
        <dbReference type="ARBA" id="ARBA00022729"/>
    </source>
</evidence>
<keyword evidence="16" id="KW-1185">Reference proteome</keyword>
<comment type="subcellular location">
    <subcellularLocation>
        <location evidence="1 13">Secreted</location>
    </subcellularLocation>
</comment>
<reference evidence="15" key="1">
    <citation type="submission" date="2022-11" db="EMBL/GenBank/DDBJ databases">
        <authorList>
            <person name="Petersen C."/>
        </authorList>
    </citation>
    <scope>NUCLEOTIDE SEQUENCE</scope>
    <source>
        <strain evidence="15">IBT 30069</strain>
    </source>
</reference>
<keyword evidence="9 13" id="KW-0482">Metalloprotease</keyword>
<feature type="binding site" evidence="12">
    <location>
        <position position="366"/>
    </location>
    <ligand>
        <name>Zn(2+)</name>
        <dbReference type="ChEBI" id="CHEBI:29105"/>
        <note>catalytic</note>
    </ligand>
</feature>
<evidence type="ECO:0000256" key="13">
    <source>
        <dbReference type="RuleBase" id="RU364017"/>
    </source>
</evidence>
<dbReference type="EC" id="3.4.24.-" evidence="13"/>
<keyword evidence="10 13" id="KW-0865">Zymogen</keyword>
<dbReference type="Gene3D" id="1.10.390.10">
    <property type="entry name" value="Neutral Protease Domain 2"/>
    <property type="match status" value="1"/>
</dbReference>
<dbReference type="AlphaFoldDB" id="A0A9W9K8N0"/>
<keyword evidence="3 13" id="KW-0964">Secreted</keyword>
<comment type="cofactor">
    <cofactor evidence="12">
        <name>Zn(2+)</name>
        <dbReference type="ChEBI" id="CHEBI:29105"/>
    </cofactor>
    <text evidence="12">Binds 1 zinc ion per subunit.</text>
</comment>
<dbReference type="PRINTS" id="PR00999">
    <property type="entry name" value="FUNGALYSIN"/>
</dbReference>
<feature type="binding site" evidence="12">
    <location>
        <position position="362"/>
    </location>
    <ligand>
        <name>Zn(2+)</name>
        <dbReference type="ChEBI" id="CHEBI:29105"/>
        <note>catalytic</note>
    </ligand>
</feature>
<evidence type="ECO:0000256" key="2">
    <source>
        <dbReference type="ARBA" id="ARBA00006006"/>
    </source>
</evidence>
<dbReference type="Pfam" id="PF07504">
    <property type="entry name" value="FTP"/>
    <property type="match status" value="1"/>
</dbReference>
<feature type="domain" description="FTP" evidence="14">
    <location>
        <begin position="16"/>
        <end position="66"/>
    </location>
</feature>
<dbReference type="InterPro" id="IPR001842">
    <property type="entry name" value="Peptidase_M36"/>
</dbReference>
<comment type="similarity">
    <text evidence="2 13">Belongs to the peptidase M36 family.</text>
</comment>
<dbReference type="CDD" id="cd09596">
    <property type="entry name" value="M36"/>
    <property type="match status" value="1"/>
</dbReference>
<evidence type="ECO:0000256" key="8">
    <source>
        <dbReference type="ARBA" id="ARBA00022833"/>
    </source>
</evidence>
<evidence type="ECO:0000256" key="4">
    <source>
        <dbReference type="ARBA" id="ARBA00022670"/>
    </source>
</evidence>
<evidence type="ECO:0000256" key="12">
    <source>
        <dbReference type="PIRSR" id="PIRSR601842-2"/>
    </source>
</evidence>
<dbReference type="SUPFAM" id="SSF55486">
    <property type="entry name" value="Metalloproteases ('zincins'), catalytic domain"/>
    <property type="match status" value="1"/>
</dbReference>
<keyword evidence="5 12" id="KW-0479">Metal-binding</keyword>
<keyword evidence="7 13" id="KW-0378">Hydrolase</keyword>
<evidence type="ECO:0000256" key="10">
    <source>
        <dbReference type="ARBA" id="ARBA00023145"/>
    </source>
</evidence>
<dbReference type="GO" id="GO:0006508">
    <property type="term" value="P:proteolysis"/>
    <property type="evidence" value="ECO:0007669"/>
    <property type="project" value="UniProtKB-KW"/>
</dbReference>
<dbReference type="OrthoDB" id="3227768at2759"/>
<dbReference type="GO" id="GO:0004222">
    <property type="term" value="F:metalloendopeptidase activity"/>
    <property type="evidence" value="ECO:0007669"/>
    <property type="project" value="InterPro"/>
</dbReference>